<name>A0A9E7ITK8_9FIRM</name>
<evidence type="ECO:0000313" key="1">
    <source>
        <dbReference type="EMBL" id="UQK58612.1"/>
    </source>
</evidence>
<sequence>MISTYKNHFHNQNIYLEFDLEDMKNINTDTFKTISKENHAPLQMMIDGSETEKRNFIQEHGFKRARVCYSMTVRKSDMLSKDISGLKLLHAKEGETIYDELAKIYFDYYKKTHESINPLSVDFDESKEILTKEVYYNDESGMNLAFVEDNEIAYVYTSDLDKADEFFKSLCEKLFNDYEEIFFEADDVDESAMHLKNIFIGGVDEITETWIYKLNDK</sequence>
<dbReference type="EMBL" id="CP096649">
    <property type="protein sequence ID" value="UQK58612.1"/>
    <property type="molecule type" value="Genomic_DNA"/>
</dbReference>
<keyword evidence="2" id="KW-1185">Reference proteome</keyword>
<dbReference type="KEGG" id="fms:M1R53_05060"/>
<accession>A0A9E7ITK8</accession>
<proteinExistence type="predicted"/>
<protein>
    <submittedName>
        <fullName evidence="1">Uncharacterized protein</fullName>
    </submittedName>
</protein>
<dbReference type="RefSeq" id="WP_249242210.1">
    <property type="nucleotide sequence ID" value="NZ_CP096649.1"/>
</dbReference>
<dbReference type="AlphaFoldDB" id="A0A9E7ITK8"/>
<gene>
    <name evidence="1" type="ORF">M1R53_05060</name>
</gene>
<evidence type="ECO:0000313" key="2">
    <source>
        <dbReference type="Proteomes" id="UP000831151"/>
    </source>
</evidence>
<dbReference type="Proteomes" id="UP000831151">
    <property type="component" value="Chromosome"/>
</dbReference>
<organism evidence="1 2">
    <name type="scientific">Fenollaria massiliensis</name>
    <dbReference type="NCBI Taxonomy" id="938288"/>
    <lineage>
        <taxon>Bacteria</taxon>
        <taxon>Bacillati</taxon>
        <taxon>Bacillota</taxon>
        <taxon>Clostridia</taxon>
        <taxon>Eubacteriales</taxon>
        <taxon>Fenollaria</taxon>
    </lineage>
</organism>
<reference evidence="1" key="1">
    <citation type="submission" date="2022-04" db="EMBL/GenBank/DDBJ databases">
        <title>Complete genome sequences of Ezakiella coagulans and Fenollaria massiliensis.</title>
        <authorList>
            <person name="France M.T."/>
            <person name="Clifford J."/>
            <person name="Narina S."/>
            <person name="Rutt L."/>
            <person name="Ravel J."/>
        </authorList>
    </citation>
    <scope>NUCLEOTIDE SEQUENCE</scope>
    <source>
        <strain evidence="1">C0061C2</strain>
    </source>
</reference>